<keyword evidence="4" id="KW-1185">Reference proteome</keyword>
<evidence type="ECO:0000259" key="2">
    <source>
        <dbReference type="Pfam" id="PF00296"/>
    </source>
</evidence>
<dbReference type="SUPFAM" id="SSF51679">
    <property type="entry name" value="Bacterial luciferase-like"/>
    <property type="match status" value="1"/>
</dbReference>
<dbReference type="RefSeq" id="WP_190761957.1">
    <property type="nucleotide sequence ID" value="NZ_JACXLD010000001.1"/>
</dbReference>
<dbReference type="InterPro" id="IPR019921">
    <property type="entry name" value="Lucif-like_OxRdtase_Rv2161c"/>
</dbReference>
<dbReference type="Pfam" id="PF00296">
    <property type="entry name" value="Bac_luciferase"/>
    <property type="match status" value="1"/>
</dbReference>
<evidence type="ECO:0000256" key="1">
    <source>
        <dbReference type="ARBA" id="ARBA00023002"/>
    </source>
</evidence>
<dbReference type="PANTHER" id="PTHR43244">
    <property type="match status" value="1"/>
</dbReference>
<evidence type="ECO:0000313" key="4">
    <source>
        <dbReference type="Proteomes" id="UP000610558"/>
    </source>
</evidence>
<dbReference type="InterPro" id="IPR050564">
    <property type="entry name" value="F420-G6PD/mer"/>
</dbReference>
<name>A0A927C0V3_9GAMM</name>
<dbReference type="InterPro" id="IPR011251">
    <property type="entry name" value="Luciferase-like_dom"/>
</dbReference>
<comment type="caution">
    <text evidence="3">The sequence shown here is derived from an EMBL/GenBank/DDBJ whole genome shotgun (WGS) entry which is preliminary data.</text>
</comment>
<accession>A0A927C0V3</accession>
<dbReference type="NCBIfam" id="TIGR03619">
    <property type="entry name" value="F420_Rv2161c"/>
    <property type="match status" value="1"/>
</dbReference>
<protein>
    <submittedName>
        <fullName evidence="3">TIGR03619 family F420-dependent LLM class oxidoreductase</fullName>
        <ecNumber evidence="3">1.-.-.-</ecNumber>
    </submittedName>
</protein>
<dbReference type="AlphaFoldDB" id="A0A927C0V3"/>
<dbReference type="EC" id="1.-.-.-" evidence="3"/>
<sequence>MQLGFSTMNTMADPDPRDLARMVEQAGFESLWMGEHSHIPRCRTTAYPGGGELPEPYKKMRDPYIALMAAATATTTLKLGTGISLLMEREIISQAKTISTLDQLCGGRLLLGVGVGWNKEEFENSNTAIPWNKRYRGLEEVVSATRRMFSDEAPEFHGEFIDFDPIWFEPKPIQAGGPPVLMGAMGPKGIEHAARWADGWMPADIALLNIEEDIARFKAQVASFGRDPEQVDITVVAMSEINRDLLLRYRDAGVGRTIIGVGVDNWDRPEVIEPLIELGASMIDELK</sequence>
<dbReference type="PANTHER" id="PTHR43244:SF1">
    <property type="entry name" value="5,10-METHYLENETETRAHYDROMETHANOPTERIN REDUCTASE"/>
    <property type="match status" value="1"/>
</dbReference>
<reference evidence="3" key="1">
    <citation type="submission" date="2020-09" db="EMBL/GenBank/DDBJ databases">
        <authorList>
            <person name="Yoon J.-W."/>
        </authorList>
    </citation>
    <scope>NUCLEOTIDE SEQUENCE</scope>
    <source>
        <strain evidence="3">KMU-158</strain>
    </source>
</reference>
<dbReference type="GO" id="GO:0016705">
    <property type="term" value="F:oxidoreductase activity, acting on paired donors, with incorporation or reduction of molecular oxygen"/>
    <property type="evidence" value="ECO:0007669"/>
    <property type="project" value="InterPro"/>
</dbReference>
<dbReference type="Gene3D" id="3.20.20.30">
    <property type="entry name" value="Luciferase-like domain"/>
    <property type="match status" value="1"/>
</dbReference>
<evidence type="ECO:0000313" key="3">
    <source>
        <dbReference type="EMBL" id="MBD2857736.1"/>
    </source>
</evidence>
<keyword evidence="1 3" id="KW-0560">Oxidoreductase</keyword>
<dbReference type="EMBL" id="JACXLD010000001">
    <property type="protein sequence ID" value="MBD2857736.1"/>
    <property type="molecule type" value="Genomic_DNA"/>
</dbReference>
<organism evidence="3 4">
    <name type="scientific">Spongiibacter pelagi</name>
    <dbReference type="NCBI Taxonomy" id="2760804"/>
    <lineage>
        <taxon>Bacteria</taxon>
        <taxon>Pseudomonadati</taxon>
        <taxon>Pseudomonadota</taxon>
        <taxon>Gammaproteobacteria</taxon>
        <taxon>Cellvibrionales</taxon>
        <taxon>Spongiibacteraceae</taxon>
        <taxon>Spongiibacter</taxon>
    </lineage>
</organism>
<gene>
    <name evidence="3" type="ORF">IB286_01870</name>
</gene>
<dbReference type="InterPro" id="IPR036661">
    <property type="entry name" value="Luciferase-like_sf"/>
</dbReference>
<proteinExistence type="predicted"/>
<dbReference type="Proteomes" id="UP000610558">
    <property type="component" value="Unassembled WGS sequence"/>
</dbReference>
<feature type="domain" description="Luciferase-like" evidence="2">
    <location>
        <begin position="17"/>
        <end position="235"/>
    </location>
</feature>